<dbReference type="EMBL" id="BPQG01000126">
    <property type="protein sequence ID" value="GJD47197.1"/>
    <property type="molecule type" value="Genomic_DNA"/>
</dbReference>
<keyword evidence="2" id="KW-0444">Lipid biosynthesis</keyword>
<evidence type="ECO:0000313" key="12">
    <source>
        <dbReference type="Proteomes" id="UP001055117"/>
    </source>
</evidence>
<evidence type="ECO:0000256" key="1">
    <source>
        <dbReference type="ARBA" id="ARBA00005189"/>
    </source>
</evidence>
<protein>
    <recommendedName>
        <fullName evidence="8">L-ornithine N(alpha)-acyltransferase</fullName>
        <ecNumber evidence="7">2.3.2.30</ecNumber>
    </recommendedName>
</protein>
<comment type="function">
    <text evidence="9">Catalyzes the first step in the biosynthesis of ornithine lipids, which are phosphorus-free membrane lipids. Catalyzes the 3-hydroxyacyl-acyl carrier protein-dependent acylation of ornithine to form lyso-ornithine lipid (LOL).</text>
</comment>
<keyword evidence="4" id="KW-0443">Lipid metabolism</keyword>
<evidence type="ECO:0000256" key="7">
    <source>
        <dbReference type="ARBA" id="ARBA00039058"/>
    </source>
</evidence>
<evidence type="ECO:0000256" key="8">
    <source>
        <dbReference type="ARBA" id="ARBA00039866"/>
    </source>
</evidence>
<keyword evidence="12" id="KW-1185">Reference proteome</keyword>
<comment type="pathway">
    <text evidence="1">Lipid metabolism.</text>
</comment>
<dbReference type="Pfam" id="PF13444">
    <property type="entry name" value="Acetyltransf_5"/>
    <property type="match status" value="1"/>
</dbReference>
<dbReference type="InterPro" id="IPR052351">
    <property type="entry name" value="Ornithine_N-alpha-AT"/>
</dbReference>
<evidence type="ECO:0000256" key="6">
    <source>
        <dbReference type="ARBA" id="ARBA00038095"/>
    </source>
</evidence>
<evidence type="ECO:0000256" key="9">
    <source>
        <dbReference type="ARBA" id="ARBA00045724"/>
    </source>
</evidence>
<dbReference type="PANTHER" id="PTHR37323">
    <property type="entry name" value="GCN5-RELATED N-ACETYLTRANSFERASE"/>
    <property type="match status" value="1"/>
</dbReference>
<name>A0ABQ4QRF3_9HYPH</name>
<dbReference type="PANTHER" id="PTHR37323:SF1">
    <property type="entry name" value="L-ORNITHINE N(ALPHA)-ACYLTRANSFERASE"/>
    <property type="match status" value="1"/>
</dbReference>
<keyword evidence="5" id="KW-0012">Acyltransferase</keyword>
<dbReference type="SUPFAM" id="SSF55729">
    <property type="entry name" value="Acyl-CoA N-acyltransferases (Nat)"/>
    <property type="match status" value="1"/>
</dbReference>
<proteinExistence type="inferred from homology"/>
<comment type="catalytic activity">
    <reaction evidence="10">
        <text>a (3R)-hydroxyacyl-[ACP] + L-ornithine = a lyso-ornithine lipid + holo-[ACP] + H(+)</text>
        <dbReference type="Rhea" id="RHEA:20633"/>
        <dbReference type="Rhea" id="RHEA-COMP:9685"/>
        <dbReference type="Rhea" id="RHEA-COMP:9945"/>
        <dbReference type="ChEBI" id="CHEBI:15378"/>
        <dbReference type="ChEBI" id="CHEBI:46911"/>
        <dbReference type="ChEBI" id="CHEBI:64479"/>
        <dbReference type="ChEBI" id="CHEBI:78827"/>
        <dbReference type="ChEBI" id="CHEBI:138482"/>
        <dbReference type="EC" id="2.3.2.30"/>
    </reaction>
    <physiologicalReaction direction="left-to-right" evidence="10">
        <dbReference type="Rhea" id="RHEA:20634"/>
    </physiologicalReaction>
</comment>
<dbReference type="EC" id="2.3.2.30" evidence="7"/>
<organism evidence="11 12">
    <name type="scientific">Methylobacterium cerastii</name>
    <dbReference type="NCBI Taxonomy" id="932741"/>
    <lineage>
        <taxon>Bacteria</taxon>
        <taxon>Pseudomonadati</taxon>
        <taxon>Pseudomonadota</taxon>
        <taxon>Alphaproteobacteria</taxon>
        <taxon>Hyphomicrobiales</taxon>
        <taxon>Methylobacteriaceae</taxon>
        <taxon>Methylobacterium</taxon>
    </lineage>
</organism>
<evidence type="ECO:0000256" key="3">
    <source>
        <dbReference type="ARBA" id="ARBA00022679"/>
    </source>
</evidence>
<evidence type="ECO:0000313" key="11">
    <source>
        <dbReference type="EMBL" id="GJD47197.1"/>
    </source>
</evidence>
<comment type="caution">
    <text evidence="11">The sequence shown here is derived from an EMBL/GenBank/DDBJ whole genome shotgun (WGS) entry which is preliminary data.</text>
</comment>
<evidence type="ECO:0000256" key="10">
    <source>
        <dbReference type="ARBA" id="ARBA00047785"/>
    </source>
</evidence>
<sequence>MVAKFTRGASAAWDAIRANGWDNVESPIAKLKRKSADGTLPGFGGRSLIPPGATPIRFKAKGAGNALPELGPSLGRIGNLEVCLATRKSEIRRAQRLRYQVFYEEMSAIPTGMAMLSRRDVDAYDAVCDHLLVIDHAATDAKPFRKARPKVVGTYRLLRGEAAERNFGFYSASEFDIAPLLAAHPGKRLLELGRSCVLKPYRTKRTVELLWAGIYAYVLHHRVDALIGCASLDGTDPARLALPLSFLHHHARAPEGWCARALPERYVAMDRLDREAIDPKAALQALPPLIKGYLRVGATFGDGAVIDRQFGTTDVFVVLPVTAIGTRYLGHFAPTANKRAA</sequence>
<dbReference type="InterPro" id="IPR016181">
    <property type="entry name" value="Acyl_CoA_acyltransferase"/>
</dbReference>
<accession>A0ABQ4QRF3</accession>
<dbReference type="RefSeq" id="WP_147828931.1">
    <property type="nucleotide sequence ID" value="NZ_BPQG01000126.1"/>
</dbReference>
<dbReference type="Proteomes" id="UP001055117">
    <property type="component" value="Unassembled WGS sequence"/>
</dbReference>
<evidence type="ECO:0000256" key="5">
    <source>
        <dbReference type="ARBA" id="ARBA00023315"/>
    </source>
</evidence>
<evidence type="ECO:0000256" key="2">
    <source>
        <dbReference type="ARBA" id="ARBA00022516"/>
    </source>
</evidence>
<reference evidence="11 12" key="1">
    <citation type="journal article" date="2021" name="Front. Microbiol.">
        <title>Comprehensive Comparative Genomics and Phenotyping of Methylobacterium Species.</title>
        <authorList>
            <person name="Alessa O."/>
            <person name="Ogura Y."/>
            <person name="Fujitani Y."/>
            <person name="Takami H."/>
            <person name="Hayashi T."/>
            <person name="Sahin N."/>
            <person name="Tani A."/>
        </authorList>
    </citation>
    <scope>NUCLEOTIDE SEQUENCE [LARGE SCALE GENOMIC DNA]</scope>
    <source>
        <strain evidence="11 12">DSM 23679</strain>
    </source>
</reference>
<evidence type="ECO:0000256" key="4">
    <source>
        <dbReference type="ARBA" id="ARBA00023098"/>
    </source>
</evidence>
<keyword evidence="3" id="KW-0808">Transferase</keyword>
<dbReference type="Gene3D" id="3.40.630.30">
    <property type="match status" value="1"/>
</dbReference>
<comment type="similarity">
    <text evidence="6">Belongs to the acetyltransferase family. OlsB subfamily.</text>
</comment>
<gene>
    <name evidence="11" type="ORF">AFCDBAGC_5083</name>
</gene>